<dbReference type="InterPro" id="IPR008962">
    <property type="entry name" value="PapD-like_sf"/>
</dbReference>
<dbReference type="Proteomes" id="UP000502041">
    <property type="component" value="Chromosome"/>
</dbReference>
<dbReference type="Pfam" id="PF00345">
    <property type="entry name" value="PapD_N"/>
    <property type="match status" value="1"/>
</dbReference>
<feature type="domain" description="Pili assembly chaperone N-terminal" evidence="2">
    <location>
        <begin position="34"/>
        <end position="152"/>
    </location>
</feature>
<sequence>MSNFLQHVRLHLLNCAVLLTLLMSWTASNAGVFSVSPVRLYMLPKDRAIAITLTNEGDTAVALQADINTWTQKPDGTDELVLTEDLILSPPIIKLLPKARQVVRLARLNPADASRQLTYRLIIREVPEALPSNGIQVPLVLAFSLPVFITPPIAKYQMACSTVSVKSSVLDVLCSNTGTAYTQIREAVLLRGEQSLAKFEGGSYVLPGSSKSFALKSEKSFSAGPAELVVTFDDGKKLTTNVTLP</sequence>
<dbReference type="SUPFAM" id="SSF49354">
    <property type="entry name" value="PapD-like"/>
    <property type="match status" value="1"/>
</dbReference>
<dbReference type="InterPro" id="IPR013783">
    <property type="entry name" value="Ig-like_fold"/>
</dbReference>
<evidence type="ECO:0000259" key="2">
    <source>
        <dbReference type="Pfam" id="PF00345"/>
    </source>
</evidence>
<dbReference type="Gene3D" id="2.60.40.10">
    <property type="entry name" value="Immunoglobulins"/>
    <property type="match status" value="1"/>
</dbReference>
<dbReference type="PANTHER" id="PTHR30251:SF4">
    <property type="entry name" value="SLR1668 PROTEIN"/>
    <property type="match status" value="1"/>
</dbReference>
<dbReference type="KEGG" id="pvac:HC248_02406"/>
<dbReference type="PANTHER" id="PTHR30251">
    <property type="entry name" value="PILUS ASSEMBLY CHAPERONE"/>
    <property type="match status" value="1"/>
</dbReference>
<dbReference type="InterPro" id="IPR050643">
    <property type="entry name" value="Periplasmic_pilus_chap"/>
</dbReference>
<dbReference type="EMBL" id="CP051461">
    <property type="protein sequence ID" value="QJC57090.1"/>
    <property type="molecule type" value="Genomic_DNA"/>
</dbReference>
<dbReference type="InterPro" id="IPR016147">
    <property type="entry name" value="Pili_assmbl_chaperone_N"/>
</dbReference>
<feature type="chain" id="PRO_5026111335" description="Pili assembly chaperone N-terminal domain-containing protein" evidence="1">
    <location>
        <begin position="31"/>
        <end position="245"/>
    </location>
</feature>
<evidence type="ECO:0000256" key="1">
    <source>
        <dbReference type="SAM" id="SignalP"/>
    </source>
</evidence>
<evidence type="ECO:0000313" key="4">
    <source>
        <dbReference type="Proteomes" id="UP000502041"/>
    </source>
</evidence>
<dbReference type="RefSeq" id="WP_168922655.1">
    <property type="nucleotide sequence ID" value="NZ_CP051461.1"/>
</dbReference>
<keyword evidence="4" id="KW-1185">Reference proteome</keyword>
<dbReference type="AlphaFoldDB" id="A0A6H2HB87"/>
<proteinExistence type="predicted"/>
<protein>
    <recommendedName>
        <fullName evidence="2">Pili assembly chaperone N-terminal domain-containing protein</fullName>
    </recommendedName>
</protein>
<dbReference type="GO" id="GO:0071555">
    <property type="term" value="P:cell wall organization"/>
    <property type="evidence" value="ECO:0007669"/>
    <property type="project" value="InterPro"/>
</dbReference>
<evidence type="ECO:0000313" key="3">
    <source>
        <dbReference type="EMBL" id="QJC57090.1"/>
    </source>
</evidence>
<name>A0A6H2HB87_9BURK</name>
<gene>
    <name evidence="3" type="ORF">HC248_02406</name>
</gene>
<keyword evidence="1" id="KW-0732">Signal</keyword>
<organism evidence="3 4">
    <name type="scientific">Polaromonas vacuolata</name>
    <dbReference type="NCBI Taxonomy" id="37448"/>
    <lineage>
        <taxon>Bacteria</taxon>
        <taxon>Pseudomonadati</taxon>
        <taxon>Pseudomonadota</taxon>
        <taxon>Betaproteobacteria</taxon>
        <taxon>Burkholderiales</taxon>
        <taxon>Comamonadaceae</taxon>
        <taxon>Polaromonas</taxon>
    </lineage>
</organism>
<feature type="signal peptide" evidence="1">
    <location>
        <begin position="1"/>
        <end position="30"/>
    </location>
</feature>
<reference evidence="3 4" key="1">
    <citation type="submission" date="2020-04" db="EMBL/GenBank/DDBJ databases">
        <title>Complete genome of a Psychrophilic, Marine, Gas Vacuolate Bacterium Polaromonas vacuolata KCTC 22033T.</title>
        <authorList>
            <person name="Hwang K."/>
            <person name="Kim K.M."/>
        </authorList>
    </citation>
    <scope>NUCLEOTIDE SEQUENCE [LARGE SCALE GENOMIC DNA]</scope>
    <source>
        <strain evidence="3 4">KCTC 22033</strain>
    </source>
</reference>
<accession>A0A6H2HB87</accession>
<dbReference type="GO" id="GO:0030288">
    <property type="term" value="C:outer membrane-bounded periplasmic space"/>
    <property type="evidence" value="ECO:0007669"/>
    <property type="project" value="InterPro"/>
</dbReference>